<feature type="domain" description="Pacifastin" evidence="10">
    <location>
        <begin position="18"/>
        <end position="52"/>
    </location>
</feature>
<feature type="disulfide bond" evidence="7">
    <location>
        <begin position="346"/>
        <end position="356"/>
    </location>
</feature>
<feature type="chain" id="PRO_5042500251" description="Pacifastin domain-containing protein" evidence="9">
    <location>
        <begin position="18"/>
        <end position="472"/>
    </location>
</feature>
<evidence type="ECO:0000256" key="9">
    <source>
        <dbReference type="SAM" id="SignalP"/>
    </source>
</evidence>
<evidence type="ECO:0000256" key="3">
    <source>
        <dbReference type="ARBA" id="ARBA00022690"/>
    </source>
</evidence>
<evidence type="ECO:0000256" key="6">
    <source>
        <dbReference type="ARBA" id="ARBA00029459"/>
    </source>
</evidence>
<feature type="disulfide bond" evidence="7">
    <location>
        <begin position="31"/>
        <end position="49"/>
    </location>
</feature>
<dbReference type="InterPro" id="IPR001007">
    <property type="entry name" value="VWF_dom"/>
</dbReference>
<evidence type="ECO:0000256" key="4">
    <source>
        <dbReference type="ARBA" id="ARBA00022900"/>
    </source>
</evidence>
<feature type="disulfide bond" evidence="7">
    <location>
        <begin position="194"/>
        <end position="204"/>
    </location>
</feature>
<evidence type="ECO:0000256" key="1">
    <source>
        <dbReference type="ARBA" id="ARBA00004613"/>
    </source>
</evidence>
<feature type="domain" description="Pacifastin" evidence="10">
    <location>
        <begin position="86"/>
        <end position="121"/>
    </location>
</feature>
<feature type="disulfide bond" evidence="7">
    <location>
        <begin position="343"/>
        <end position="361"/>
    </location>
</feature>
<feature type="disulfide bond" evidence="7">
    <location>
        <begin position="383"/>
        <end position="398"/>
    </location>
</feature>
<dbReference type="SUPFAM" id="SSF57283">
    <property type="entry name" value="PMP inhibitors"/>
    <property type="match status" value="9"/>
</dbReference>
<feature type="disulfide bond" evidence="7">
    <location>
        <begin position="393"/>
        <end position="411"/>
    </location>
</feature>
<dbReference type="EnsemblMetazoa" id="ENSAATROPT016081">
    <property type="protein sequence ID" value="ENSAATROPP014125"/>
    <property type="gene ID" value="ENSAATROPG013163"/>
</dbReference>
<dbReference type="InterPro" id="IPR036201">
    <property type="entry name" value="Pacifastin_dom_sf"/>
</dbReference>
<evidence type="ECO:0000313" key="12">
    <source>
        <dbReference type="Proteomes" id="UP000075880"/>
    </source>
</evidence>
<accession>A0AAG5DT41</accession>
<keyword evidence="12" id="KW-1185">Reference proteome</keyword>
<dbReference type="InterPro" id="IPR008037">
    <property type="entry name" value="Pacifastin_dom"/>
</dbReference>
<keyword evidence="3 7" id="KW-0646">Protease inhibitor</keyword>
<sequence>MKILILALATLVVGALCEEKCVPGTTFMEDCNRCRCSSDGQKACTRKMCPPNELSDDAQVRTEQVQNGDSLSSTDEKDEVHLQTNGQVCTPNEIKMQDCNRCRCANNGIGWFCTRRACPQREKRAVSGSNCTPNTTFMADDGCNTCHCDDDGRAACTRRACAPKDESLLIRFRREVEEIKCTPGTTFKRDCNTCFCDDQGRAACSLKFCPSEDLSAFRGRRRRATADAPKCTPGTTFLAEDGCNTCHCNDQGLAACTRRACEPKDESSRIRLRREVEEIKCTPGTTFKRDCNTCFCDDQGRAACSLKFCPSEDLSAFRGRRRRATDDAPKCTPGTTFLDDDGCNTCFCDNQGNAACTLKLCISKDALAPRSRRRRAPVEEPKCEPGTTFKRDCNTCSCDSQGRAVCTLMGCLPHREKRQTPVELPQADVAPGTPGFSCTPRSSFKYQCNTCVCTDDGKNAGCTFKFCIPGEY</sequence>
<keyword evidence="9" id="KW-0732">Signal</keyword>
<dbReference type="Pfam" id="PF05375">
    <property type="entry name" value="Pacifastin_I"/>
    <property type="match status" value="9"/>
</dbReference>
<evidence type="ECO:0000256" key="7">
    <source>
        <dbReference type="PROSITE-ProRule" id="PRU00776"/>
    </source>
</evidence>
<feature type="disulfide bond" evidence="7">
    <location>
        <begin position="438"/>
        <end position="453"/>
    </location>
</feature>
<name>A0AAG5DT41_ANOAO</name>
<feature type="domain" description="Pacifastin" evidence="10">
    <location>
        <begin position="228"/>
        <end position="264"/>
    </location>
</feature>
<feature type="compositionally biased region" description="Polar residues" evidence="8">
    <location>
        <begin position="61"/>
        <end position="73"/>
    </location>
</feature>
<feature type="disulfide bond" evidence="7">
    <location>
        <begin position="246"/>
        <end position="256"/>
    </location>
</feature>
<feature type="site" description="Reactive bond" evidence="7">
    <location>
        <begin position="358"/>
        <end position="359"/>
    </location>
</feature>
<feature type="disulfide bond" evidence="7">
    <location>
        <begin position="191"/>
        <end position="209"/>
    </location>
</feature>
<feature type="site" description="Reactive bond" evidence="7">
    <location>
        <begin position="306"/>
        <end position="307"/>
    </location>
</feature>
<feature type="site" description="Reactive bond" evidence="7">
    <location>
        <begin position="464"/>
        <end position="465"/>
    </location>
</feature>
<feature type="disulfide bond" evidence="7">
    <location>
        <begin position="21"/>
        <end position="36"/>
    </location>
</feature>
<keyword evidence="5 7" id="KW-1015">Disulfide bond</keyword>
<evidence type="ECO:0000259" key="10">
    <source>
        <dbReference type="PROSITE" id="PS51446"/>
    </source>
</evidence>
<keyword evidence="4 7" id="KW-0722">Serine protease inhibitor</keyword>
<feature type="site" description="Reactive bond" evidence="7">
    <location>
        <begin position="46"/>
        <end position="47"/>
    </location>
</feature>
<comment type="subcellular location">
    <subcellularLocation>
        <location evidence="1">Secreted</location>
    </subcellularLocation>
</comment>
<feature type="disulfide bond" evidence="7">
    <location>
        <begin position="146"/>
        <end position="156"/>
    </location>
</feature>
<evidence type="ECO:0000256" key="2">
    <source>
        <dbReference type="ARBA" id="ARBA00022525"/>
    </source>
</evidence>
<feature type="signal peptide" evidence="9">
    <location>
        <begin position="1"/>
        <end position="17"/>
    </location>
</feature>
<feature type="disulfide bond" evidence="7">
    <location>
        <begin position="34"/>
        <end position="44"/>
    </location>
</feature>
<evidence type="ECO:0000313" key="11">
    <source>
        <dbReference type="EnsemblMetazoa" id="ENSAATROPP014125"/>
    </source>
</evidence>
<feature type="domain" description="Pacifastin" evidence="10">
    <location>
        <begin position="328"/>
        <end position="364"/>
    </location>
</feature>
<dbReference type="Proteomes" id="UP000075880">
    <property type="component" value="Unassembled WGS sequence"/>
</dbReference>
<dbReference type="GO" id="GO:0005576">
    <property type="term" value="C:extracellular region"/>
    <property type="evidence" value="ECO:0007669"/>
    <property type="project" value="UniProtKB-SubCell"/>
</dbReference>
<feature type="disulfide bond" evidence="7">
    <location>
        <begin position="143"/>
        <end position="161"/>
    </location>
</feature>
<feature type="disulfide bond" evidence="7">
    <location>
        <begin position="294"/>
        <end position="304"/>
    </location>
</feature>
<feature type="domain" description="Pacifastin" evidence="10">
    <location>
        <begin position="178"/>
        <end position="212"/>
    </location>
</feature>
<evidence type="ECO:0000256" key="5">
    <source>
        <dbReference type="ARBA" id="ARBA00023157"/>
    </source>
</evidence>
<feature type="domain" description="Pacifastin" evidence="10">
    <location>
        <begin position="128"/>
        <end position="164"/>
    </location>
</feature>
<feature type="domain" description="Pacifastin" evidence="10">
    <location>
        <begin position="380"/>
        <end position="414"/>
    </location>
</feature>
<dbReference type="PROSITE" id="PS51446">
    <property type="entry name" value="PACIFASTIN"/>
    <property type="match status" value="9"/>
</dbReference>
<feature type="site" description="Reactive bond" evidence="7">
    <location>
        <begin position="206"/>
        <end position="207"/>
    </location>
</feature>
<comment type="similarity">
    <text evidence="6 7">Belongs to the protease inhibitor I19 family.</text>
</comment>
<keyword evidence="2" id="KW-0964">Secreted</keyword>
<dbReference type="SMART" id="SM00215">
    <property type="entry name" value="VWC_out"/>
    <property type="match status" value="3"/>
</dbReference>
<dbReference type="AlphaFoldDB" id="A0AAG5DT41"/>
<proteinExistence type="inferred from homology"/>
<feature type="disulfide bond" evidence="7">
    <location>
        <begin position="243"/>
        <end position="261"/>
    </location>
</feature>
<protein>
    <recommendedName>
        <fullName evidence="10">Pacifastin domain-containing protein</fullName>
    </recommendedName>
</protein>
<reference evidence="11" key="1">
    <citation type="submission" date="2024-04" db="UniProtKB">
        <authorList>
            <consortium name="EnsemblMetazoa"/>
        </authorList>
    </citation>
    <scope>IDENTIFICATION</scope>
    <source>
        <strain evidence="11">EBRO</strain>
    </source>
</reference>
<feature type="disulfide bond" evidence="7">
    <location>
        <begin position="181"/>
        <end position="196"/>
    </location>
</feature>
<feature type="disulfide bond" evidence="7">
    <location>
        <begin position="291"/>
        <end position="309"/>
    </location>
</feature>
<comment type="caution">
    <text evidence="7">Lacks conserved residue(s) required for the propagation of feature annotation.</text>
</comment>
<feature type="disulfide bond" evidence="7">
    <location>
        <begin position="281"/>
        <end position="296"/>
    </location>
</feature>
<dbReference type="GO" id="GO:0004867">
    <property type="term" value="F:serine-type endopeptidase inhibitor activity"/>
    <property type="evidence" value="ECO:0007669"/>
    <property type="project" value="UniProtKB-UniRule"/>
</dbReference>
<organism evidence="11 12">
    <name type="scientific">Anopheles atroparvus</name>
    <name type="common">European mosquito</name>
    <dbReference type="NCBI Taxonomy" id="41427"/>
    <lineage>
        <taxon>Eukaryota</taxon>
        <taxon>Metazoa</taxon>
        <taxon>Ecdysozoa</taxon>
        <taxon>Arthropoda</taxon>
        <taxon>Hexapoda</taxon>
        <taxon>Insecta</taxon>
        <taxon>Pterygota</taxon>
        <taxon>Neoptera</taxon>
        <taxon>Endopterygota</taxon>
        <taxon>Diptera</taxon>
        <taxon>Nematocera</taxon>
        <taxon>Culicoidea</taxon>
        <taxon>Culicidae</taxon>
        <taxon>Anophelinae</taxon>
        <taxon>Anopheles</taxon>
    </lineage>
</organism>
<feature type="domain" description="Pacifastin" evidence="10">
    <location>
        <begin position="278"/>
        <end position="312"/>
    </location>
</feature>
<evidence type="ECO:0000256" key="8">
    <source>
        <dbReference type="SAM" id="MobiDB-lite"/>
    </source>
</evidence>
<feature type="region of interest" description="Disordered" evidence="8">
    <location>
        <begin position="58"/>
        <end position="77"/>
    </location>
</feature>
<feature type="disulfide bond" evidence="7">
    <location>
        <begin position="89"/>
        <end position="104"/>
    </location>
</feature>
<feature type="domain" description="Pacifastin" evidence="10">
    <location>
        <begin position="435"/>
        <end position="470"/>
    </location>
</feature>
<feature type="disulfide bond" evidence="7">
    <location>
        <begin position="396"/>
        <end position="406"/>
    </location>
</feature>